<dbReference type="OrthoDB" id="5760979at2"/>
<dbReference type="RefSeq" id="WP_060996471.1">
    <property type="nucleotide sequence ID" value="NZ_LNQZ01000001.1"/>
</dbReference>
<dbReference type="InterPro" id="IPR021431">
    <property type="entry name" value="DUF3080"/>
</dbReference>
<proteinExistence type="predicted"/>
<evidence type="ECO:0000313" key="2">
    <source>
        <dbReference type="Proteomes" id="UP000241858"/>
    </source>
</evidence>
<dbReference type="AlphaFoldDB" id="A0A2T3I2B4"/>
<dbReference type="Pfam" id="PF11279">
    <property type="entry name" value="DUF3080"/>
    <property type="match status" value="1"/>
</dbReference>
<dbReference type="EMBL" id="PYLY01000003">
    <property type="protein sequence ID" value="PSU12236.1"/>
    <property type="molecule type" value="Genomic_DNA"/>
</dbReference>
<organism evidence="1 2">
    <name type="scientific">Photobacterium aquimaris</name>
    <dbReference type="NCBI Taxonomy" id="512643"/>
    <lineage>
        <taxon>Bacteria</taxon>
        <taxon>Pseudomonadati</taxon>
        <taxon>Pseudomonadota</taxon>
        <taxon>Gammaproteobacteria</taxon>
        <taxon>Vibrionales</taxon>
        <taxon>Vibrionaceae</taxon>
        <taxon>Photobacterium</taxon>
    </lineage>
</organism>
<accession>A0A2T3I2B4</accession>
<reference evidence="1 2" key="1">
    <citation type="submission" date="2018-03" db="EMBL/GenBank/DDBJ databases">
        <title>Whole genome sequencing of Histamine producing bacteria.</title>
        <authorList>
            <person name="Butler K."/>
        </authorList>
    </citation>
    <scope>NUCLEOTIDE SEQUENCE [LARGE SCALE GENOMIC DNA]</scope>
    <source>
        <strain evidence="1 2">DSM 23343</strain>
    </source>
</reference>
<protein>
    <submittedName>
        <fullName evidence="1">DUF3080 domain-containing protein</fullName>
    </submittedName>
</protein>
<comment type="caution">
    <text evidence="1">The sequence shown here is derived from an EMBL/GenBank/DDBJ whole genome shotgun (WGS) entry which is preliminary data.</text>
</comment>
<evidence type="ECO:0000313" key="1">
    <source>
        <dbReference type="EMBL" id="PSU12236.1"/>
    </source>
</evidence>
<dbReference type="PROSITE" id="PS51257">
    <property type="entry name" value="PROKAR_LIPOPROTEIN"/>
    <property type="match status" value="1"/>
</dbReference>
<sequence>MMKIPLLVLCCVLLLTGCKENTTEALLDSYQQRLANVLRITPAETPRLNLAALPVARSLKQPVADIRIGLLNAYELRQCGLFQLIAERNSILGKVQDQTRQLRYELLFLKQLDHCLNVIDSSDPLHSQLMDIYHQKQQQLPRVIWNMAFTSQEWRQQFTLGHQVLELQQFSGYIENLAAFDYLATLTTTVTSTNMSQAFTTLTAKNIDLLLYHQQQIHNIHYIGQLFYSIVRITAVLNTITTQLNQHESTVLCGPNINNQQALYLRNVFYKYYVTDIQPYLSTLQSQYQQLQPYLHRFYTKLVKNHIQPSSAMTLYADDYFEGQLQHQFQQATLEHVHYWQRLFERCQFKVGHQ</sequence>
<dbReference type="Proteomes" id="UP000241858">
    <property type="component" value="Unassembled WGS sequence"/>
</dbReference>
<name>A0A2T3I2B4_9GAMM</name>
<gene>
    <name evidence="1" type="ORF">C0W81_02290</name>
</gene>